<dbReference type="EMBL" id="SKCS01000093">
    <property type="protein sequence ID" value="TNN17397.1"/>
    <property type="molecule type" value="Genomic_DNA"/>
</dbReference>
<evidence type="ECO:0000313" key="1">
    <source>
        <dbReference type="EMBL" id="TNN17397.1"/>
    </source>
</evidence>
<sequence length="187" mass="21493">MGDSLQIIKNVSPEILCSEELTKTSEDISSDENDVMEDAVASKFTTGYHICQPLLALVDEENILVLPPEDQEEGNESDVNSGNDQIEDLEVANKVAPNKPETLCVTPLTADNQCCKKKRKKRQLTVNLSNCKYESVRRVLKRFGFRETEDDEDWCLYWTDYSVTIDKVLVMKQWQPLLVYFQHERMP</sequence>
<dbReference type="Proteomes" id="UP000311919">
    <property type="component" value="Unassembled WGS sequence"/>
</dbReference>
<proteinExistence type="predicted"/>
<gene>
    <name evidence="1" type="ORF">EWB00_011131</name>
</gene>
<dbReference type="AlphaFoldDB" id="A0A4Z2DLX2"/>
<protein>
    <submittedName>
        <fullName evidence="1">Tubulin polyglutamylase TTLL6</fullName>
    </submittedName>
</protein>
<organism evidence="1 2">
    <name type="scientific">Schistosoma japonicum</name>
    <name type="common">Blood fluke</name>
    <dbReference type="NCBI Taxonomy" id="6182"/>
    <lineage>
        <taxon>Eukaryota</taxon>
        <taxon>Metazoa</taxon>
        <taxon>Spiralia</taxon>
        <taxon>Lophotrochozoa</taxon>
        <taxon>Platyhelminthes</taxon>
        <taxon>Trematoda</taxon>
        <taxon>Digenea</taxon>
        <taxon>Strigeidida</taxon>
        <taxon>Schistosomatoidea</taxon>
        <taxon>Schistosomatidae</taxon>
        <taxon>Schistosoma</taxon>
    </lineage>
</organism>
<name>A0A4Z2DLX2_SCHJA</name>
<reference evidence="1 2" key="1">
    <citation type="submission" date="2019-03" db="EMBL/GenBank/DDBJ databases">
        <title>An improved genome assembly of the fluke Schistosoma japonicum.</title>
        <authorList>
            <person name="Hu W."/>
            <person name="Luo F."/>
            <person name="Yin M."/>
            <person name="Mo X."/>
            <person name="Sun C."/>
            <person name="Wu Q."/>
            <person name="Zhu B."/>
            <person name="Xiang M."/>
            <person name="Wang J."/>
            <person name="Wang Y."/>
            <person name="Zhang T."/>
            <person name="Xu B."/>
            <person name="Zheng H."/>
            <person name="Feng Z."/>
        </authorList>
    </citation>
    <scope>NUCLEOTIDE SEQUENCE [LARGE SCALE GENOMIC DNA]</scope>
    <source>
        <strain evidence="1">HuSjv2</strain>
        <tissue evidence="1">Worms</tissue>
    </source>
</reference>
<dbReference type="OrthoDB" id="202825at2759"/>
<evidence type="ECO:0000313" key="2">
    <source>
        <dbReference type="Proteomes" id="UP000311919"/>
    </source>
</evidence>
<keyword evidence="2" id="KW-1185">Reference proteome</keyword>
<accession>A0A4Z2DLX2</accession>
<comment type="caution">
    <text evidence="1">The sequence shown here is derived from an EMBL/GenBank/DDBJ whole genome shotgun (WGS) entry which is preliminary data.</text>
</comment>